<dbReference type="GO" id="GO:0005524">
    <property type="term" value="F:ATP binding"/>
    <property type="evidence" value="ECO:0007669"/>
    <property type="project" value="UniProtKB-UniRule"/>
</dbReference>
<dbReference type="NCBIfam" id="TIGR00863">
    <property type="entry name" value="P2X"/>
    <property type="match status" value="1"/>
</dbReference>
<evidence type="ECO:0000256" key="18">
    <source>
        <dbReference type="RuleBase" id="RU000681"/>
    </source>
</evidence>
<feature type="binding site" evidence="15">
    <location>
        <begin position="293"/>
        <end position="295"/>
    </location>
    <ligand>
        <name>ATP</name>
        <dbReference type="ChEBI" id="CHEBI:30616"/>
        <note>ligand shared between two neighboring subunits of the homotrimer</note>
    </ligand>
</feature>
<evidence type="ECO:0000256" key="8">
    <source>
        <dbReference type="ARBA" id="ARBA00023136"/>
    </source>
</evidence>
<keyword evidence="8 14" id="KW-0472">Membrane</keyword>
<proteinExistence type="inferred from homology"/>
<keyword evidence="4" id="KW-1003">Cell membrane</keyword>
<feature type="binding site" evidence="15">
    <location>
        <position position="193"/>
    </location>
    <ligand>
        <name>ATP</name>
        <dbReference type="ChEBI" id="CHEBI:30616"/>
        <note>ligand shared between two neighboring subunits of the homotrimer</note>
    </ligand>
</feature>
<protein>
    <recommendedName>
        <fullName evidence="14 18">P2X purinoceptor</fullName>
    </recommendedName>
    <alternativeName>
        <fullName evidence="14">P2X purinoceptor 2</fullName>
    </alternativeName>
</protein>
<keyword evidence="19" id="KW-1185">Reference proteome</keyword>
<evidence type="ECO:0000256" key="17">
    <source>
        <dbReference type="PIRSR" id="PIRSR005713-3"/>
    </source>
</evidence>
<evidence type="ECO:0000256" key="16">
    <source>
        <dbReference type="PIRSR" id="PIRSR005713-2"/>
    </source>
</evidence>
<dbReference type="AlphaFoldDB" id="A0AAJ7SR35"/>
<dbReference type="GO" id="GO:0001614">
    <property type="term" value="F:purinergic nucleotide receptor activity"/>
    <property type="evidence" value="ECO:0007669"/>
    <property type="project" value="UniProtKB-UniRule"/>
</dbReference>
<dbReference type="InterPro" id="IPR059116">
    <property type="entry name" value="P2X_receptor"/>
</dbReference>
<accession>A0AAJ7SR35</accession>
<evidence type="ECO:0000256" key="9">
    <source>
        <dbReference type="ARBA" id="ARBA00023157"/>
    </source>
</evidence>
<keyword evidence="6 18" id="KW-1133">Transmembrane helix</keyword>
<name>A0AAJ7SR35_PETMA</name>
<dbReference type="GO" id="GO:0005886">
    <property type="term" value="C:plasma membrane"/>
    <property type="evidence" value="ECO:0007669"/>
    <property type="project" value="UniProtKB-SubCell"/>
</dbReference>
<dbReference type="PIRSF" id="PIRSF005713">
    <property type="entry name" value="P2X_purinoceptor"/>
    <property type="match status" value="1"/>
</dbReference>
<feature type="transmembrane region" description="Helical" evidence="18">
    <location>
        <begin position="336"/>
        <end position="358"/>
    </location>
</feature>
<evidence type="ECO:0000256" key="12">
    <source>
        <dbReference type="ARBA" id="ARBA00023303"/>
    </source>
</evidence>
<dbReference type="GO" id="GO:0070588">
    <property type="term" value="P:calcium ion transmembrane transport"/>
    <property type="evidence" value="ECO:0007669"/>
    <property type="project" value="TreeGrafter"/>
</dbReference>
<comment type="catalytic activity">
    <reaction evidence="13">
        <text>Ca(2+)(in) = Ca(2+)(out)</text>
        <dbReference type="Rhea" id="RHEA:29671"/>
        <dbReference type="ChEBI" id="CHEBI:29108"/>
    </reaction>
</comment>
<keyword evidence="15" id="KW-0067">ATP-binding</keyword>
<gene>
    <name evidence="20" type="primary">LOC116939228</name>
</gene>
<dbReference type="GO" id="GO:0004931">
    <property type="term" value="F:extracellularly ATP-gated monoatomic cation channel activity"/>
    <property type="evidence" value="ECO:0007669"/>
    <property type="project" value="UniProtKB-UniRule"/>
</dbReference>
<dbReference type="Gene3D" id="1.10.287.940">
    <property type="entry name" value="atp-gated p2x4 ion channel"/>
    <property type="match status" value="1"/>
</dbReference>
<keyword evidence="3 14" id="KW-0813">Transport</keyword>
<dbReference type="Gene3D" id="2.60.490.10">
    <property type="entry name" value="atp-gated p2x4 ion channel domain"/>
    <property type="match status" value="1"/>
</dbReference>
<evidence type="ECO:0000256" key="13">
    <source>
        <dbReference type="ARBA" id="ARBA00036634"/>
    </source>
</evidence>
<dbReference type="PANTHER" id="PTHR10125:SF4">
    <property type="entry name" value="P2X PURINOCEPTOR 2"/>
    <property type="match status" value="1"/>
</dbReference>
<evidence type="ECO:0000313" key="19">
    <source>
        <dbReference type="Proteomes" id="UP001318040"/>
    </source>
</evidence>
<evidence type="ECO:0000256" key="7">
    <source>
        <dbReference type="ARBA" id="ARBA00023065"/>
    </source>
</evidence>
<dbReference type="FunFam" id="2.60.490.10:FF:000001">
    <property type="entry name" value="P2X purinoceptor"/>
    <property type="match status" value="1"/>
</dbReference>
<keyword evidence="12 18" id="KW-0407">Ion channel</keyword>
<dbReference type="KEGG" id="pmrn:116939228"/>
<feature type="disulfide bond" evidence="16">
    <location>
        <begin position="268"/>
        <end position="277"/>
    </location>
</feature>
<feature type="disulfide bond" evidence="16">
    <location>
        <begin position="224"/>
        <end position="234"/>
    </location>
</feature>
<dbReference type="PANTHER" id="PTHR10125">
    <property type="entry name" value="P2X PURINOCEPTOR"/>
    <property type="match status" value="1"/>
</dbReference>
<feature type="binding site" evidence="15">
    <location>
        <begin position="74"/>
        <end position="76"/>
    </location>
    <ligand>
        <name>ATP</name>
        <dbReference type="ChEBI" id="CHEBI:30616"/>
        <note>ligand shared between two neighboring subunits of the homotrimer</note>
    </ligand>
</feature>
<evidence type="ECO:0000256" key="10">
    <source>
        <dbReference type="ARBA" id="ARBA00023180"/>
    </source>
</evidence>
<evidence type="ECO:0000256" key="2">
    <source>
        <dbReference type="ARBA" id="ARBA00009848"/>
    </source>
</evidence>
<keyword evidence="11 14" id="KW-1071">Ligand-gated ion channel</keyword>
<reference evidence="20" key="1">
    <citation type="submission" date="2025-08" db="UniProtKB">
        <authorList>
            <consortium name="RefSeq"/>
        </authorList>
    </citation>
    <scope>IDENTIFICATION</scope>
    <source>
        <tissue evidence="20">Sperm</tissue>
    </source>
</reference>
<comment type="function">
    <text evidence="14">ATP-gated nonselective transmembrane cation channel permeable to potassium, sodium and calcium. Activation by extracellular ATP induces a variety of cellular responses, such as excitatory postsynaptic responses in sensory neurons, neuromuscular junctions (NMJ) formation, hearing, perception of taste and peristalsis. In the inner ear, regulates sound transduction and auditory neurotransmission, outer hair cell electromotility, inner ear gap junctions, and K(+) recycling. Mediates synaptic transmission between neurons and from neurons to smooth muscle.</text>
</comment>
<evidence type="ECO:0000256" key="6">
    <source>
        <dbReference type="ARBA" id="ARBA00022989"/>
    </source>
</evidence>
<evidence type="ECO:0000256" key="5">
    <source>
        <dbReference type="ARBA" id="ARBA00022692"/>
    </source>
</evidence>
<evidence type="ECO:0000256" key="1">
    <source>
        <dbReference type="ARBA" id="ARBA00004651"/>
    </source>
</evidence>
<dbReference type="RefSeq" id="XP_032803265.1">
    <property type="nucleotide sequence ID" value="XM_032947374.1"/>
</dbReference>
<dbReference type="InterPro" id="IPR027309">
    <property type="entry name" value="P2X_extracellular_dom_sf"/>
</dbReference>
<evidence type="ECO:0000256" key="3">
    <source>
        <dbReference type="ARBA" id="ARBA00022448"/>
    </source>
</evidence>
<dbReference type="PROSITE" id="PS01212">
    <property type="entry name" value="P2X_RECEPTOR"/>
    <property type="match status" value="1"/>
</dbReference>
<keyword evidence="7 14" id="KW-0406">Ion transport</keyword>
<comment type="function">
    <text evidence="18">Receptor for ATP that acts as a ligand-gated ion channel.</text>
</comment>
<dbReference type="InterPro" id="IPR003045">
    <property type="entry name" value="P2X2_purnocptor"/>
</dbReference>
<feature type="disulfide bond" evidence="16">
    <location>
        <begin position="134"/>
        <end position="157"/>
    </location>
</feature>
<dbReference type="PRINTS" id="PR01307">
    <property type="entry name" value="P2XRECEPTOR"/>
</dbReference>
<feature type="glycosylation site" description="N-linked (GlcNAc...) asparagine" evidence="17">
    <location>
        <position position="191"/>
    </location>
</feature>
<keyword evidence="15" id="KW-0547">Nucleotide-binding</keyword>
<dbReference type="Pfam" id="PF00864">
    <property type="entry name" value="P2X_receptor"/>
    <property type="match status" value="1"/>
</dbReference>
<comment type="similarity">
    <text evidence="2 14 18">Belongs to the P2X receptor family.</text>
</comment>
<dbReference type="Proteomes" id="UP001318040">
    <property type="component" value="Chromosome 5"/>
</dbReference>
<dbReference type="GO" id="GO:0098794">
    <property type="term" value="C:postsynapse"/>
    <property type="evidence" value="ECO:0007669"/>
    <property type="project" value="GOC"/>
</dbReference>
<sequence length="412" mass="45781">MASHAGTAGFCREMWSGFFDYETPKTMVVKSRKLGIVYRGAQALILTYFVGWVFLTEKAYQTAEGVKEVSVISKVKGVTATNGSDLRARVWDVAEYVMPPQGTDSFVIITNVLETPMQSLGVCAEDLDTPTAPCSNDTGCLPGERDQLYNGVKTGRCSHDRKPRTCEVFAWCPVESEGRHAKYTLLAEAENFTIFIKNNIRFPKFNFSKGNLPQNMPKTYLQSCKHDARRNNYCPIFRLGDMLKRAGLTYQNFSKKGGVLGVLISWTCDLDRGADSCNPVYSFRRLDNGAGYNFRYARYHVLPGGVEARTLVKAYGIRVDIVVSGEARKFYIIPTIINLAAALTSVGVASVICDWLLLNTMRRRNIYRKSKFEEVNEGTALRADLSSLPSRELAGGKADALSNGFSTDDSML</sequence>
<evidence type="ECO:0000256" key="15">
    <source>
        <dbReference type="PIRSR" id="PIRSR005713-1"/>
    </source>
</evidence>
<feature type="binding site" evidence="15">
    <location>
        <position position="313"/>
    </location>
    <ligand>
        <name>ATP</name>
        <dbReference type="ChEBI" id="CHEBI:30616"/>
        <note>ligand shared between two neighboring subunits of the homotrimer</note>
    </ligand>
</feature>
<comment type="subunit">
    <text evidence="14">Homotrimer and heterotrimer; functional P2XRs are organized as homomeric and heteromeric trimers. Homotrimer. Forms heterotrimer with P2RX1. Forms heterotrimer with P2RX6. Forms heterotrimer with P2RX3.</text>
</comment>
<feature type="transmembrane region" description="Helical" evidence="18">
    <location>
        <begin position="36"/>
        <end position="55"/>
    </location>
</feature>
<keyword evidence="9 16" id="KW-1015">Disulfide bond</keyword>
<comment type="subcellular location">
    <subcellularLocation>
        <location evidence="1">Cell membrane</location>
        <topology evidence="1">Multi-pass membrane protein</topology>
    </subcellularLocation>
    <subcellularLocation>
        <location evidence="18">Membrane</location>
        <topology evidence="18">Multi-pass membrane protein</topology>
    </subcellularLocation>
</comment>
<dbReference type="GO" id="GO:0043235">
    <property type="term" value="C:receptor complex"/>
    <property type="evidence" value="ECO:0007669"/>
    <property type="project" value="TreeGrafter"/>
</dbReference>
<organism evidence="19 20">
    <name type="scientific">Petromyzon marinus</name>
    <name type="common">Sea lamprey</name>
    <dbReference type="NCBI Taxonomy" id="7757"/>
    <lineage>
        <taxon>Eukaryota</taxon>
        <taxon>Metazoa</taxon>
        <taxon>Chordata</taxon>
        <taxon>Craniata</taxon>
        <taxon>Vertebrata</taxon>
        <taxon>Cyclostomata</taxon>
        <taxon>Hyperoartia</taxon>
        <taxon>Petromyzontiformes</taxon>
        <taxon>Petromyzontidae</taxon>
        <taxon>Petromyzon</taxon>
    </lineage>
</organism>
<evidence type="ECO:0000256" key="4">
    <source>
        <dbReference type="ARBA" id="ARBA00022475"/>
    </source>
</evidence>
<dbReference type="GO" id="GO:0033198">
    <property type="term" value="P:response to ATP"/>
    <property type="evidence" value="ECO:0007669"/>
    <property type="project" value="InterPro"/>
</dbReference>
<dbReference type="GeneID" id="116939228"/>
<evidence type="ECO:0000256" key="11">
    <source>
        <dbReference type="ARBA" id="ARBA00023286"/>
    </source>
</evidence>
<dbReference type="InterPro" id="IPR001429">
    <property type="entry name" value="P2X_purnocptor"/>
</dbReference>
<dbReference type="PRINTS" id="PR01309">
    <property type="entry name" value="P2X2RECEPTOR"/>
</dbReference>
<keyword evidence="18" id="KW-0675">Receptor</keyword>
<keyword evidence="10" id="KW-0325">Glycoprotein</keyword>
<dbReference type="InterPro" id="IPR053792">
    <property type="entry name" value="P2X_RECEPTOR_CS"/>
</dbReference>
<keyword evidence="5 18" id="KW-0812">Transmembrane</keyword>
<evidence type="ECO:0000313" key="20">
    <source>
        <dbReference type="RefSeq" id="XP_032803265.1"/>
    </source>
</evidence>
<evidence type="ECO:0000256" key="14">
    <source>
        <dbReference type="PIRNR" id="PIRNR005713"/>
    </source>
</evidence>
<feature type="disulfide bond" evidence="16">
    <location>
        <begin position="123"/>
        <end position="172"/>
    </location>
</feature>
<feature type="disulfide bond" evidence="16">
    <location>
        <begin position="140"/>
        <end position="166"/>
    </location>
</feature>